<dbReference type="GO" id="GO:0046872">
    <property type="term" value="F:metal ion binding"/>
    <property type="evidence" value="ECO:0007669"/>
    <property type="project" value="UniProtKB-KW"/>
</dbReference>
<reference evidence="8" key="1">
    <citation type="journal article" date="2012" name="Science">
        <title>The Paleozoic origin of enzymatic lignin decomposition reconstructed from 31 fungal genomes.</title>
        <authorList>
            <person name="Floudas D."/>
            <person name="Binder M."/>
            <person name="Riley R."/>
            <person name="Barry K."/>
            <person name="Blanchette R.A."/>
            <person name="Henrissat B."/>
            <person name="Martinez A.T."/>
            <person name="Otillar R."/>
            <person name="Spatafora J.W."/>
            <person name="Yadav J.S."/>
            <person name="Aerts A."/>
            <person name="Benoit I."/>
            <person name="Boyd A."/>
            <person name="Carlson A."/>
            <person name="Copeland A."/>
            <person name="Coutinho P.M."/>
            <person name="de Vries R.P."/>
            <person name="Ferreira P."/>
            <person name="Findley K."/>
            <person name="Foster B."/>
            <person name="Gaskell J."/>
            <person name="Glotzer D."/>
            <person name="Gorecki P."/>
            <person name="Heitman J."/>
            <person name="Hesse C."/>
            <person name="Hori C."/>
            <person name="Igarashi K."/>
            <person name="Jurgens J.A."/>
            <person name="Kallen N."/>
            <person name="Kersten P."/>
            <person name="Kohler A."/>
            <person name="Kuees U."/>
            <person name="Kumar T.K.A."/>
            <person name="Kuo A."/>
            <person name="LaButti K."/>
            <person name="Larrondo L.F."/>
            <person name="Lindquist E."/>
            <person name="Ling A."/>
            <person name="Lombard V."/>
            <person name="Lucas S."/>
            <person name="Lundell T."/>
            <person name="Martin R."/>
            <person name="McLaughlin D.J."/>
            <person name="Morgenstern I."/>
            <person name="Morin E."/>
            <person name="Murat C."/>
            <person name="Nagy L.G."/>
            <person name="Nolan M."/>
            <person name="Ohm R.A."/>
            <person name="Patyshakuliyeva A."/>
            <person name="Rokas A."/>
            <person name="Ruiz-Duenas F.J."/>
            <person name="Sabat G."/>
            <person name="Salamov A."/>
            <person name="Samejima M."/>
            <person name="Schmutz J."/>
            <person name="Slot J.C."/>
            <person name="St John F."/>
            <person name="Stenlid J."/>
            <person name="Sun H."/>
            <person name="Sun S."/>
            <person name="Syed K."/>
            <person name="Tsang A."/>
            <person name="Wiebenga A."/>
            <person name="Young D."/>
            <person name="Pisabarro A."/>
            <person name="Eastwood D.C."/>
            <person name="Martin F."/>
            <person name="Cullen D."/>
            <person name="Grigoriev I.V."/>
            <person name="Hibbett D.S."/>
        </authorList>
    </citation>
    <scope>NUCLEOTIDE SEQUENCE [LARGE SCALE GENOMIC DNA]</scope>
    <source>
        <strain evidence="8">RWD-64-598 SS2</strain>
    </source>
</reference>
<dbReference type="Proteomes" id="UP000053558">
    <property type="component" value="Unassembled WGS sequence"/>
</dbReference>
<keyword evidence="5 6" id="KW-0456">Lyase</keyword>
<dbReference type="RefSeq" id="XP_007769803.1">
    <property type="nucleotide sequence ID" value="XM_007771613.1"/>
</dbReference>
<proteinExistence type="inferred from homology"/>
<evidence type="ECO:0000313" key="8">
    <source>
        <dbReference type="Proteomes" id="UP000053558"/>
    </source>
</evidence>
<evidence type="ECO:0000256" key="6">
    <source>
        <dbReference type="RuleBase" id="RU366034"/>
    </source>
</evidence>
<protein>
    <recommendedName>
        <fullName evidence="6">Terpene synthase</fullName>
        <ecNumber evidence="6">4.2.3.-</ecNumber>
    </recommendedName>
</protein>
<dbReference type="AlphaFoldDB" id="A0A5M3MMD6"/>
<dbReference type="InterPro" id="IPR034686">
    <property type="entry name" value="Terpene_cyclase-like_2"/>
</dbReference>
<dbReference type="EC" id="4.2.3.-" evidence="6"/>
<dbReference type="Gene3D" id="1.10.600.10">
    <property type="entry name" value="Farnesyl Diphosphate Synthase"/>
    <property type="match status" value="1"/>
</dbReference>
<dbReference type="EMBL" id="JH711580">
    <property type="protein sequence ID" value="EIW79751.1"/>
    <property type="molecule type" value="Genomic_DNA"/>
</dbReference>
<dbReference type="KEGG" id="cput:CONPUDRAFT_58994"/>
<dbReference type="GO" id="GO:0008299">
    <property type="term" value="P:isoprenoid biosynthetic process"/>
    <property type="evidence" value="ECO:0007669"/>
    <property type="project" value="UniProtKB-ARBA"/>
</dbReference>
<comment type="cofactor">
    <cofactor evidence="1 6">
        <name>Mg(2+)</name>
        <dbReference type="ChEBI" id="CHEBI:18420"/>
    </cofactor>
</comment>
<comment type="caution">
    <text evidence="7">The sequence shown here is derived from an EMBL/GenBank/DDBJ whole genome shotgun (WGS) entry which is preliminary data.</text>
</comment>
<evidence type="ECO:0000256" key="3">
    <source>
        <dbReference type="ARBA" id="ARBA00022723"/>
    </source>
</evidence>
<dbReference type="GeneID" id="19207996"/>
<keyword evidence="3 6" id="KW-0479">Metal-binding</keyword>
<evidence type="ECO:0000256" key="4">
    <source>
        <dbReference type="ARBA" id="ARBA00022842"/>
    </source>
</evidence>
<keyword evidence="4 6" id="KW-0460">Magnesium</keyword>
<evidence type="ECO:0000256" key="2">
    <source>
        <dbReference type="ARBA" id="ARBA00006333"/>
    </source>
</evidence>
<evidence type="ECO:0000313" key="7">
    <source>
        <dbReference type="EMBL" id="EIW79751.1"/>
    </source>
</evidence>
<evidence type="ECO:0000256" key="1">
    <source>
        <dbReference type="ARBA" id="ARBA00001946"/>
    </source>
</evidence>
<dbReference type="SFLD" id="SFLDS00005">
    <property type="entry name" value="Isoprenoid_Synthase_Type_I"/>
    <property type="match status" value="1"/>
</dbReference>
<dbReference type="Pfam" id="PF19086">
    <property type="entry name" value="Terpene_syn_C_2"/>
    <property type="match status" value="1"/>
</dbReference>
<comment type="similarity">
    <text evidence="2 6">Belongs to the terpene synthase family.</text>
</comment>
<evidence type="ECO:0000256" key="5">
    <source>
        <dbReference type="ARBA" id="ARBA00023239"/>
    </source>
</evidence>
<dbReference type="PANTHER" id="PTHR35201:SF4">
    <property type="entry name" value="BETA-PINACENE SYNTHASE-RELATED"/>
    <property type="match status" value="1"/>
</dbReference>
<organism evidence="7 8">
    <name type="scientific">Coniophora puteana (strain RWD-64-598)</name>
    <name type="common">Brown rot fungus</name>
    <dbReference type="NCBI Taxonomy" id="741705"/>
    <lineage>
        <taxon>Eukaryota</taxon>
        <taxon>Fungi</taxon>
        <taxon>Dikarya</taxon>
        <taxon>Basidiomycota</taxon>
        <taxon>Agaricomycotina</taxon>
        <taxon>Agaricomycetes</taxon>
        <taxon>Agaricomycetidae</taxon>
        <taxon>Boletales</taxon>
        <taxon>Coniophorineae</taxon>
        <taxon>Coniophoraceae</taxon>
        <taxon>Coniophora</taxon>
    </lineage>
</organism>
<dbReference type="SFLD" id="SFLDG01020">
    <property type="entry name" value="Terpene_Cyclase_Like_2"/>
    <property type="match status" value="1"/>
</dbReference>
<accession>A0A5M3MMD6</accession>
<dbReference type="OrthoDB" id="6486656at2759"/>
<name>A0A5M3MMD6_CONPW</name>
<dbReference type="OMA" id="REQATHT"/>
<dbReference type="GO" id="GO:0010333">
    <property type="term" value="F:terpene synthase activity"/>
    <property type="evidence" value="ECO:0007669"/>
    <property type="project" value="InterPro"/>
</dbReference>
<dbReference type="SUPFAM" id="SSF48576">
    <property type="entry name" value="Terpenoid synthases"/>
    <property type="match status" value="1"/>
</dbReference>
<keyword evidence="8" id="KW-1185">Reference proteome</keyword>
<sequence>MPETTFTLPDTMTSWPWPRRVNPHLESVGKEATEWFHSFSLFNPKSLAAFDRCDPSLAGPQLDEAHFRMECDIMFWAFAVDEYTDVESASIVREMSYIMMDALEHPHEPRPEGEVRLGELTRQFWARAIKITTPEAQRHFIHNVALFFESLVTQAADRDADVCRSISDYLIVRRNNVGIRGSFAPAEASLSIPDDVFLHPALQTLSDSIVELVLIDNDMVSYNREQATGDENHNLITVVRRELGCSLNDAFAWAASYHAEVQELFHAGMESLPSWGPRMDNQVRQYIEGMAYWVRGSHAWSYESPRYFGSRGPEIQKTRKVPLLDKVEKPGTMGKEQDVIVDVIDL</sequence>
<dbReference type="PANTHER" id="PTHR35201">
    <property type="entry name" value="TERPENE SYNTHASE"/>
    <property type="match status" value="1"/>
</dbReference>
<gene>
    <name evidence="7" type="ORF">CONPUDRAFT_58994</name>
</gene>
<dbReference type="InterPro" id="IPR008949">
    <property type="entry name" value="Isoprenoid_synthase_dom_sf"/>
</dbReference>